<feature type="transmembrane region" description="Helical" evidence="1">
    <location>
        <begin position="37"/>
        <end position="55"/>
    </location>
</feature>
<feature type="transmembrane region" description="Helical" evidence="1">
    <location>
        <begin position="12"/>
        <end position="31"/>
    </location>
</feature>
<feature type="transmembrane region" description="Helical" evidence="1">
    <location>
        <begin position="67"/>
        <end position="90"/>
    </location>
</feature>
<proteinExistence type="predicted"/>
<comment type="caution">
    <text evidence="2">The sequence shown here is derived from an EMBL/GenBank/DDBJ whole genome shotgun (WGS) entry which is preliminary data.</text>
</comment>
<dbReference type="Pfam" id="PF07441">
    <property type="entry name" value="BofA"/>
    <property type="match status" value="1"/>
</dbReference>
<keyword evidence="3" id="KW-1185">Reference proteome</keyword>
<dbReference type="OrthoDB" id="1699162at2"/>
<reference evidence="2 3" key="1">
    <citation type="submission" date="2015-09" db="EMBL/GenBank/DDBJ databases">
        <title>Genome sequence of Oxobacter pfennigii DSM 3222.</title>
        <authorList>
            <person name="Poehlein A."/>
            <person name="Bengelsdorf F.R."/>
            <person name="Schiel-Bengelsdorf B."/>
            <person name="Duerre P."/>
            <person name="Daniel R."/>
        </authorList>
    </citation>
    <scope>NUCLEOTIDE SEQUENCE [LARGE SCALE GENOMIC DNA]</scope>
    <source>
        <strain evidence="2 3">DSM 3222</strain>
    </source>
</reference>
<dbReference type="STRING" id="36849.OXPF_10250"/>
<evidence type="ECO:0000313" key="2">
    <source>
        <dbReference type="EMBL" id="KPU45789.1"/>
    </source>
</evidence>
<keyword evidence="1" id="KW-0812">Transmembrane</keyword>
<dbReference type="Proteomes" id="UP000050326">
    <property type="component" value="Unassembled WGS sequence"/>
</dbReference>
<keyword evidence="1" id="KW-1133">Transmembrane helix</keyword>
<dbReference type="InterPro" id="IPR010001">
    <property type="entry name" value="BofA"/>
</dbReference>
<organism evidence="2 3">
    <name type="scientific">Oxobacter pfennigii</name>
    <dbReference type="NCBI Taxonomy" id="36849"/>
    <lineage>
        <taxon>Bacteria</taxon>
        <taxon>Bacillati</taxon>
        <taxon>Bacillota</taxon>
        <taxon>Clostridia</taxon>
        <taxon>Eubacteriales</taxon>
        <taxon>Clostridiaceae</taxon>
        <taxon>Oxobacter</taxon>
    </lineage>
</organism>
<gene>
    <name evidence="2" type="ORF">OXPF_10250</name>
</gene>
<name>A0A0P8WAX6_9CLOT</name>
<protein>
    <submittedName>
        <fullName evidence="2">SigmaK-factor processing regulatory protein BofA</fullName>
    </submittedName>
</protein>
<evidence type="ECO:0000256" key="1">
    <source>
        <dbReference type="SAM" id="Phobius"/>
    </source>
</evidence>
<evidence type="ECO:0000313" key="3">
    <source>
        <dbReference type="Proteomes" id="UP000050326"/>
    </source>
</evidence>
<keyword evidence="1" id="KW-0472">Membrane</keyword>
<sequence length="91" mass="10131">MIMGISYESLIAYLFIFMFAIIFMAVLASPIKWLLKLLFNSAIGAMAILLFNLLGRYINFSIGLNPGSILTVGALGIPGFILLLFLKFYLF</sequence>
<dbReference type="RefSeq" id="WP_054874114.1">
    <property type="nucleotide sequence ID" value="NZ_LKET01000021.1"/>
</dbReference>
<dbReference type="EMBL" id="LKET01000021">
    <property type="protein sequence ID" value="KPU45789.1"/>
    <property type="molecule type" value="Genomic_DNA"/>
</dbReference>
<accession>A0A0P8WAX6</accession>
<dbReference type="AlphaFoldDB" id="A0A0P8WAX6"/>